<accession>A0A814FTD5</accession>
<keyword evidence="1" id="KW-0812">Transmembrane</keyword>
<dbReference type="EMBL" id="CAJNOM010000077">
    <property type="protein sequence ID" value="CAF0994517.1"/>
    <property type="molecule type" value="Genomic_DNA"/>
</dbReference>
<organism evidence="2 5">
    <name type="scientific">Adineta steineri</name>
    <dbReference type="NCBI Taxonomy" id="433720"/>
    <lineage>
        <taxon>Eukaryota</taxon>
        <taxon>Metazoa</taxon>
        <taxon>Spiralia</taxon>
        <taxon>Gnathifera</taxon>
        <taxon>Rotifera</taxon>
        <taxon>Eurotatoria</taxon>
        <taxon>Bdelloidea</taxon>
        <taxon>Adinetida</taxon>
        <taxon>Adinetidae</taxon>
        <taxon>Adineta</taxon>
    </lineage>
</organism>
<feature type="transmembrane region" description="Helical" evidence="1">
    <location>
        <begin position="729"/>
        <end position="757"/>
    </location>
</feature>
<feature type="transmembrane region" description="Helical" evidence="1">
    <location>
        <begin position="808"/>
        <end position="826"/>
    </location>
</feature>
<evidence type="ECO:0008006" key="6">
    <source>
        <dbReference type="Google" id="ProtNLM"/>
    </source>
</evidence>
<keyword evidence="4" id="KW-1185">Reference proteome</keyword>
<evidence type="ECO:0000313" key="5">
    <source>
        <dbReference type="Proteomes" id="UP000663877"/>
    </source>
</evidence>
<gene>
    <name evidence="2" type="ORF">BJG266_LOCUS15332</name>
    <name evidence="3" type="ORF">QVE165_LOCUS14582</name>
</gene>
<reference evidence="2" key="1">
    <citation type="submission" date="2021-02" db="EMBL/GenBank/DDBJ databases">
        <authorList>
            <person name="Nowell W R."/>
        </authorList>
    </citation>
    <scope>NUCLEOTIDE SEQUENCE</scope>
</reference>
<proteinExistence type="predicted"/>
<keyword evidence="1" id="KW-1133">Transmembrane helix</keyword>
<evidence type="ECO:0000313" key="4">
    <source>
        <dbReference type="Proteomes" id="UP000663832"/>
    </source>
</evidence>
<name>A0A814FTD5_9BILA</name>
<protein>
    <recommendedName>
        <fullName evidence="6">F-box domain-containing protein</fullName>
    </recommendedName>
</protein>
<dbReference type="Proteomes" id="UP000663877">
    <property type="component" value="Unassembled WGS sequence"/>
</dbReference>
<evidence type="ECO:0000256" key="1">
    <source>
        <dbReference type="SAM" id="Phobius"/>
    </source>
</evidence>
<dbReference type="EMBL" id="CAJNOI010000067">
    <property type="protein sequence ID" value="CAF0989855.1"/>
    <property type="molecule type" value="Genomic_DNA"/>
</dbReference>
<evidence type="ECO:0000313" key="2">
    <source>
        <dbReference type="EMBL" id="CAF0989855.1"/>
    </source>
</evidence>
<comment type="caution">
    <text evidence="2">The sequence shown here is derived from an EMBL/GenBank/DDBJ whole genome shotgun (WGS) entry which is preliminary data.</text>
</comment>
<evidence type="ECO:0000313" key="3">
    <source>
        <dbReference type="EMBL" id="CAF0994517.1"/>
    </source>
</evidence>
<sequence>MSSTLETLPDEILMIIFQYSGDVSTILRTFLGLNQRLNRILIDRRLHLFGNYLSINKHHLSSNDYYNSNVFHEVSHKLLIINQPINDDELDQYFQMLMSFHIQQLYKQSGNEYQSNLIKFQIQRQNLTNDEIIDVDDELNEIFLNLNQYPINITDINQIEYLVHKRGARLQCNESEQSSFNFTKAINYLLSQDVSNNNCNNKEFYYLITRMFKTLIVSNYDLLNNRDFYIYSIRTVWYFLIFTVYRAYNYCYSKLILPINMECYRAVVNLLLFSIQCKKLEVNIDDWIQQTLFDILRMVSSLETMDKFDNFIKNTQWEILKIITDMYISTETILWHDDMNNKFQSILGNLLNKNRVDIILFIYRHIDHIRYFFNQSSNCRNFVDIMTRNQYNRQAFEILIDEKPSETWVQSKELAFVLLEKKERKFLEKILKLSPFLVHQINENGNNLLLHICLKVRGCRHRIIQSIFTGSNTTYFYIIDFRTYGSAAFQALASFCRLSKTNAFQSITLFNQMSFISPKILTQSVFQSQIDASIKQFQLTAPNEFRAQLNLVQEMTTHSKLQSALQTNYLLYYYAYSIWQFTLQRGALGYFPSNGNSCYCTSDFNCKRSSKIYNIYGEATQLIGNSNSKILMRINGFKASCLPVSAILLSTLECFYNQTCLNQLISFFPTNEKFLAMEFSEQSRFTINSTVQMIVNELMIEAWITNISYDKYFKQCAPNLCTYTKNEKYGFTFILTKMISLLGGFTLVLGVSVQLIVKFIRRLPRTEPITLCQRIKYLFRKIWTRLNIFKHHDSSEHQERYQRLGTRLYIFILIITLSILSVYILIEEGIHRITILKPTENQYKYFQQIYSSKSICPCSSITMTYSNFITIQPYYHQVCSSDFVSSQWIQYSLSNTQGILNLVADYRLNSQSQFELLTMLCQQAQQIVDNGIETFLQTQYVSSQIDSQDLFQSKINLLITDWRSTILNRYLRPINIIRTISQGNLLMNSGLNNHFSVTNSTYTNTKIIINKYSNCSCALSSQCMQVMGIYKQISAAGFQLILPIPNFFIGCSPVESLLKSTLEIFYNRSYMVEIDKYLLNSLRSSFNFSALNPKLSLPNETIEIIVNRLMIDSWSSNISFSSYYQTCAPSSCTIEYIGKNNILDVITSIIGIFGGLSVGLKLFFILILRSSEKISNNLSFVAMKTVIKNLFTCYNQQQMITRVQIFFLTISLYCIFLYSTYTTKLIIVEINKPTFSTYQTLSLNYSQSLQCFCSDISIPYKSFLTIKPRFHDLCSSQFVSQDWINYLYGEGNLVYRYSFTDFRASAVGQFQLLTSLCEISQETINVSLTRLLTSDYNDRQLLSEQRLDQLIQTQINQFQLITPNSLLNILNLIRETIGANMIITV</sequence>
<keyword evidence="1" id="KW-0472">Membrane</keyword>
<feature type="transmembrane region" description="Helical" evidence="1">
    <location>
        <begin position="1145"/>
        <end position="1168"/>
    </location>
</feature>
<dbReference type="Proteomes" id="UP000663832">
    <property type="component" value="Unassembled WGS sequence"/>
</dbReference>
<feature type="transmembrane region" description="Helical" evidence="1">
    <location>
        <begin position="1203"/>
        <end position="1221"/>
    </location>
</feature>